<protein>
    <recommendedName>
        <fullName evidence="6">Glycoside hydrolase family 5 domain-containing protein</fullName>
    </recommendedName>
</protein>
<evidence type="ECO:0000256" key="5">
    <source>
        <dbReference type="SAM" id="MobiDB-lite"/>
    </source>
</evidence>
<feature type="compositionally biased region" description="Basic and acidic residues" evidence="5">
    <location>
        <begin position="540"/>
        <end position="557"/>
    </location>
</feature>
<dbReference type="GO" id="GO:0005576">
    <property type="term" value="C:extracellular region"/>
    <property type="evidence" value="ECO:0007669"/>
    <property type="project" value="TreeGrafter"/>
</dbReference>
<keyword evidence="8" id="KW-1185">Reference proteome</keyword>
<dbReference type="SUPFAM" id="SSF51445">
    <property type="entry name" value="(Trans)glycosidases"/>
    <property type="match status" value="1"/>
</dbReference>
<dbReference type="InterPro" id="IPR001547">
    <property type="entry name" value="Glyco_hydro_5"/>
</dbReference>
<dbReference type="InterPro" id="IPR050386">
    <property type="entry name" value="Glycosyl_hydrolase_5"/>
</dbReference>
<dbReference type="FunFam" id="3.20.20.80:FF:000130">
    <property type="entry name" value="Endoglucanase C"/>
    <property type="match status" value="1"/>
</dbReference>
<dbReference type="Gene3D" id="3.20.20.80">
    <property type="entry name" value="Glycosidases"/>
    <property type="match status" value="1"/>
</dbReference>
<evidence type="ECO:0000313" key="8">
    <source>
        <dbReference type="Proteomes" id="UP001385951"/>
    </source>
</evidence>
<comment type="caution">
    <text evidence="7">The sequence shown here is derived from an EMBL/GenBank/DDBJ whole genome shotgun (WGS) entry which is preliminary data.</text>
</comment>
<keyword evidence="3 4" id="KW-0326">Glycosidase</keyword>
<keyword evidence="2 4" id="KW-0378">Hydrolase</keyword>
<dbReference type="PANTHER" id="PTHR31297:SF13">
    <property type="entry name" value="PUTATIVE-RELATED"/>
    <property type="match status" value="1"/>
</dbReference>
<evidence type="ECO:0000259" key="6">
    <source>
        <dbReference type="Pfam" id="PF00150"/>
    </source>
</evidence>
<dbReference type="Proteomes" id="UP001385951">
    <property type="component" value="Unassembled WGS sequence"/>
</dbReference>
<dbReference type="InterPro" id="IPR017853">
    <property type="entry name" value="GH"/>
</dbReference>
<comment type="similarity">
    <text evidence="1 4">Belongs to the glycosyl hydrolase 5 (cellulase A) family.</text>
</comment>
<evidence type="ECO:0000256" key="3">
    <source>
        <dbReference type="ARBA" id="ARBA00023295"/>
    </source>
</evidence>
<name>A0AAW0FZT3_9APHY</name>
<dbReference type="EMBL" id="JASBNA010000023">
    <property type="protein sequence ID" value="KAK7684812.1"/>
    <property type="molecule type" value="Genomic_DNA"/>
</dbReference>
<dbReference type="GO" id="GO:0009986">
    <property type="term" value="C:cell surface"/>
    <property type="evidence" value="ECO:0007669"/>
    <property type="project" value="TreeGrafter"/>
</dbReference>
<evidence type="ECO:0000256" key="1">
    <source>
        <dbReference type="ARBA" id="ARBA00005641"/>
    </source>
</evidence>
<dbReference type="GO" id="GO:0009251">
    <property type="term" value="P:glucan catabolic process"/>
    <property type="evidence" value="ECO:0007669"/>
    <property type="project" value="TreeGrafter"/>
</dbReference>
<dbReference type="AlphaFoldDB" id="A0AAW0FZT3"/>
<reference evidence="7 8" key="1">
    <citation type="submission" date="2022-09" db="EMBL/GenBank/DDBJ databases">
        <authorList>
            <person name="Palmer J.M."/>
        </authorList>
    </citation>
    <scope>NUCLEOTIDE SEQUENCE [LARGE SCALE GENOMIC DNA]</scope>
    <source>
        <strain evidence="7 8">DSM 7382</strain>
    </source>
</reference>
<evidence type="ECO:0000256" key="4">
    <source>
        <dbReference type="RuleBase" id="RU361153"/>
    </source>
</evidence>
<feature type="region of interest" description="Disordered" evidence="5">
    <location>
        <begin position="524"/>
        <end position="577"/>
    </location>
</feature>
<organism evidence="7 8">
    <name type="scientific">Cerrena zonata</name>
    <dbReference type="NCBI Taxonomy" id="2478898"/>
    <lineage>
        <taxon>Eukaryota</taxon>
        <taxon>Fungi</taxon>
        <taxon>Dikarya</taxon>
        <taxon>Basidiomycota</taxon>
        <taxon>Agaricomycotina</taxon>
        <taxon>Agaricomycetes</taxon>
        <taxon>Polyporales</taxon>
        <taxon>Cerrenaceae</taxon>
        <taxon>Cerrena</taxon>
    </lineage>
</organism>
<proteinExistence type="inferred from homology"/>
<dbReference type="PANTHER" id="PTHR31297">
    <property type="entry name" value="GLUCAN ENDO-1,6-BETA-GLUCOSIDASE B"/>
    <property type="match status" value="1"/>
</dbReference>
<feature type="domain" description="Glycoside hydrolase family 5" evidence="6">
    <location>
        <begin position="73"/>
        <end position="303"/>
    </location>
</feature>
<evidence type="ECO:0000256" key="2">
    <source>
        <dbReference type="ARBA" id="ARBA00022801"/>
    </source>
</evidence>
<dbReference type="Pfam" id="PF00150">
    <property type="entry name" value="Cellulase"/>
    <property type="match status" value="1"/>
</dbReference>
<accession>A0AAW0FZT3</accession>
<gene>
    <name evidence="7" type="ORF">QCA50_012055</name>
</gene>
<evidence type="ECO:0000313" key="7">
    <source>
        <dbReference type="EMBL" id="KAK7684812.1"/>
    </source>
</evidence>
<sequence>MSGFLKVKGTKIVDSNDKPVVLKGCATGGHLNMENFITGYPGHETEHKKVLESKMGKEKYDFFFEKFYDYYWTELDALFFKNELKLNCVRIPFNYRHFLNDDDDLFKINGDGFTKLNKIIDTCSKHGIYTILDLHAVPGGQNQDWHSDSSIHKALFWDFKIFQDVIINLWAEIAKYYEKNEWIAGYNPLNEPASEDHSKLIDFYVRLEKTIRSNDSNHILFLDANTYAMDFSQFPPATTFPNSVFSIHDYSNFGFPNPQGTLYAGSDSEKTKLENQYTRKIDYMIKNKVPVWNGEFGPVYASTVRGDGDPDTINKARYQLLKDQLDIYSHGDPSGDKTPISWNIWLYKDIGYQGLVYVDPESKLYQVLGDYLIRKKKLGLDRWGNDIDPKYAKLYDSLQEHFEQNIPLENQRAIYPHVWTIRDHIARVTRNLLFSQYFQYEYADLLADLTYNELDELAACFKLENMLKRDQLNEILRNYYIWLISPFLSKDQFTKIVELVSQQPIPPASNIPIFSNKNILSKMKPAKKQVIPEDDETETDRESENDSDRDASDDKENAPTGSNEKPAKKSDSKKRKVRWAQDLEWTTTVFPIKVN</sequence>
<dbReference type="GO" id="GO:0008422">
    <property type="term" value="F:beta-glucosidase activity"/>
    <property type="evidence" value="ECO:0007669"/>
    <property type="project" value="TreeGrafter"/>
</dbReference>